<evidence type="ECO:0000256" key="4">
    <source>
        <dbReference type="ARBA" id="ARBA00022692"/>
    </source>
</evidence>
<gene>
    <name evidence="10" type="primary">DEP3_2</name>
    <name evidence="10" type="ORF">LSUB1_G005143</name>
</gene>
<evidence type="ECO:0000256" key="2">
    <source>
        <dbReference type="ARBA" id="ARBA00007520"/>
    </source>
</evidence>
<evidence type="ECO:0000256" key="8">
    <source>
        <dbReference type="SAM" id="Phobius"/>
    </source>
</evidence>
<organism evidence="10 11">
    <name type="scientific">Lachnellula subtilissima</name>
    <dbReference type="NCBI Taxonomy" id="602034"/>
    <lineage>
        <taxon>Eukaryota</taxon>
        <taxon>Fungi</taxon>
        <taxon>Dikarya</taxon>
        <taxon>Ascomycota</taxon>
        <taxon>Pezizomycotina</taxon>
        <taxon>Leotiomycetes</taxon>
        <taxon>Helotiales</taxon>
        <taxon>Lachnaceae</taxon>
        <taxon>Lachnellula</taxon>
    </lineage>
</organism>
<dbReference type="Proteomes" id="UP000462212">
    <property type="component" value="Unassembled WGS sequence"/>
</dbReference>
<keyword evidence="6 8" id="KW-0472">Membrane</keyword>
<dbReference type="PANTHER" id="PTHR23501">
    <property type="entry name" value="MAJOR FACILITATOR SUPERFAMILY"/>
    <property type="match status" value="1"/>
</dbReference>
<protein>
    <submittedName>
        <fullName evidence="10">Efflux pump</fullName>
    </submittedName>
</protein>
<evidence type="ECO:0000259" key="9">
    <source>
        <dbReference type="PROSITE" id="PS50850"/>
    </source>
</evidence>
<dbReference type="AlphaFoldDB" id="A0A8H8U4Y5"/>
<feature type="transmembrane region" description="Helical" evidence="8">
    <location>
        <begin position="97"/>
        <end position="115"/>
    </location>
</feature>
<feature type="region of interest" description="Disordered" evidence="7">
    <location>
        <begin position="1"/>
        <end position="20"/>
    </location>
</feature>
<comment type="caution">
    <text evidence="10">The sequence shown here is derived from an EMBL/GenBank/DDBJ whole genome shotgun (WGS) entry which is preliminary data.</text>
</comment>
<evidence type="ECO:0000256" key="5">
    <source>
        <dbReference type="ARBA" id="ARBA00022989"/>
    </source>
</evidence>
<reference evidence="10 11" key="1">
    <citation type="submission" date="2018-05" db="EMBL/GenBank/DDBJ databases">
        <title>Genome sequencing and assembly of the regulated plant pathogen Lachnellula willkommii and related sister species for the development of diagnostic species identification markers.</title>
        <authorList>
            <person name="Giroux E."/>
            <person name="Bilodeau G."/>
        </authorList>
    </citation>
    <scope>NUCLEOTIDE SEQUENCE [LARGE SCALE GENOMIC DNA]</scope>
    <source>
        <strain evidence="10 11">CBS 197.66</strain>
    </source>
</reference>
<evidence type="ECO:0000256" key="6">
    <source>
        <dbReference type="ARBA" id="ARBA00023136"/>
    </source>
</evidence>
<keyword evidence="5 8" id="KW-1133">Transmembrane helix</keyword>
<keyword evidence="11" id="KW-1185">Reference proteome</keyword>
<dbReference type="Gene3D" id="1.20.1250.20">
    <property type="entry name" value="MFS general substrate transporter like domains"/>
    <property type="match status" value="1"/>
</dbReference>
<proteinExistence type="inferred from homology"/>
<name>A0A8H8U4Y5_9HELO</name>
<keyword evidence="3" id="KW-0813">Transport</keyword>
<evidence type="ECO:0000256" key="1">
    <source>
        <dbReference type="ARBA" id="ARBA00004141"/>
    </source>
</evidence>
<dbReference type="PANTHER" id="PTHR23501:SF12">
    <property type="entry name" value="MAJOR FACILITATOR SUPERFAMILY (MFS) PROFILE DOMAIN-CONTAINING PROTEIN-RELATED"/>
    <property type="match status" value="1"/>
</dbReference>
<keyword evidence="4 8" id="KW-0812">Transmembrane</keyword>
<dbReference type="InterPro" id="IPR020846">
    <property type="entry name" value="MFS_dom"/>
</dbReference>
<comment type="subcellular location">
    <subcellularLocation>
        <location evidence="1">Membrane</location>
        <topology evidence="1">Multi-pass membrane protein</topology>
    </subcellularLocation>
</comment>
<accession>A0A8H8U4Y5</accession>
<sequence>MDSNQVDPGNDAQEVNAKSGPRSVHGFKWFLAAISLYVAVFVYALDGTIAADIQSSIIEQFNDVGSLTWIGTGFPLGSLCFILPSAGFYAIFNFKPIFILSILIFEAASALCGAAPNMNALIVGRVIAGVGGTGIFMG</sequence>
<evidence type="ECO:0000313" key="10">
    <source>
        <dbReference type="EMBL" id="TVY33875.1"/>
    </source>
</evidence>
<dbReference type="SUPFAM" id="SSF103473">
    <property type="entry name" value="MFS general substrate transporter"/>
    <property type="match status" value="1"/>
</dbReference>
<comment type="similarity">
    <text evidence="2">Belongs to the major facilitator superfamily. TCR/Tet family.</text>
</comment>
<feature type="transmembrane region" description="Helical" evidence="8">
    <location>
        <begin position="26"/>
        <end position="45"/>
    </location>
</feature>
<evidence type="ECO:0000313" key="11">
    <source>
        <dbReference type="Proteomes" id="UP000462212"/>
    </source>
</evidence>
<feature type="transmembrane region" description="Helical" evidence="8">
    <location>
        <begin position="66"/>
        <end position="91"/>
    </location>
</feature>
<dbReference type="OrthoDB" id="3472919at2759"/>
<feature type="domain" description="Major facilitator superfamily (MFS) profile" evidence="9">
    <location>
        <begin position="32"/>
        <end position="138"/>
    </location>
</feature>
<dbReference type="GO" id="GO:0022857">
    <property type="term" value="F:transmembrane transporter activity"/>
    <property type="evidence" value="ECO:0007669"/>
    <property type="project" value="InterPro"/>
</dbReference>
<dbReference type="PROSITE" id="PS50850">
    <property type="entry name" value="MFS"/>
    <property type="match status" value="1"/>
</dbReference>
<dbReference type="EMBL" id="QGMJ01000727">
    <property type="protein sequence ID" value="TVY33875.1"/>
    <property type="molecule type" value="Genomic_DNA"/>
</dbReference>
<evidence type="ECO:0000256" key="3">
    <source>
        <dbReference type="ARBA" id="ARBA00022448"/>
    </source>
</evidence>
<dbReference type="InterPro" id="IPR036259">
    <property type="entry name" value="MFS_trans_sf"/>
</dbReference>
<evidence type="ECO:0000256" key="7">
    <source>
        <dbReference type="SAM" id="MobiDB-lite"/>
    </source>
</evidence>
<dbReference type="GO" id="GO:0005886">
    <property type="term" value="C:plasma membrane"/>
    <property type="evidence" value="ECO:0007669"/>
    <property type="project" value="TreeGrafter"/>
</dbReference>